<dbReference type="Proteomes" id="UP000708298">
    <property type="component" value="Unassembled WGS sequence"/>
</dbReference>
<keyword evidence="2" id="KW-1185">Reference proteome</keyword>
<evidence type="ECO:0000313" key="2">
    <source>
        <dbReference type="Proteomes" id="UP000708298"/>
    </source>
</evidence>
<gene>
    <name evidence="1" type="ORF">ASILVAE211_23860</name>
</gene>
<protein>
    <submittedName>
        <fullName evidence="1">Uncharacterized protein</fullName>
    </submittedName>
</protein>
<dbReference type="SUPFAM" id="SSF53383">
    <property type="entry name" value="PLP-dependent transferases"/>
    <property type="match status" value="1"/>
</dbReference>
<evidence type="ECO:0000313" key="1">
    <source>
        <dbReference type="EMBL" id="MCB8878240.1"/>
    </source>
</evidence>
<proteinExistence type="predicted"/>
<dbReference type="InterPro" id="IPR015424">
    <property type="entry name" value="PyrdxlP-dep_Trfase"/>
</dbReference>
<reference evidence="1" key="1">
    <citation type="journal article" date="2021" name="Microorganisms">
        <title>Acidisoma silvae sp. nov. and Acidisomacellulosilytica sp. nov., Two Acidophilic Bacteria Isolated from Decaying Wood, Hydrolyzing Cellulose and Producing Poly-3-hydroxybutyrate.</title>
        <authorList>
            <person name="Mieszkin S."/>
            <person name="Pouder E."/>
            <person name="Uroz S."/>
            <person name="Simon-Colin C."/>
            <person name="Alain K."/>
        </authorList>
    </citation>
    <scope>NUCLEOTIDE SEQUENCE</scope>
    <source>
        <strain evidence="1">HW T2.11</strain>
    </source>
</reference>
<reference evidence="1" key="2">
    <citation type="submission" date="2021-01" db="EMBL/GenBank/DDBJ databases">
        <authorList>
            <person name="Mieszkin S."/>
            <person name="Pouder E."/>
            <person name="Alain K."/>
        </authorList>
    </citation>
    <scope>NUCLEOTIDE SEQUENCE</scope>
    <source>
        <strain evidence="1">HW T2.11</strain>
    </source>
</reference>
<comment type="caution">
    <text evidence="1">The sequence shown here is derived from an EMBL/GenBank/DDBJ whole genome shotgun (WGS) entry which is preliminary data.</text>
</comment>
<accession>A0A963YXT7</accession>
<name>A0A963YXT7_9PROT</name>
<dbReference type="EMBL" id="JAESVB010000027">
    <property type="protein sequence ID" value="MCB8878240.1"/>
    <property type="molecule type" value="Genomic_DNA"/>
</dbReference>
<dbReference type="RefSeq" id="WP_227323885.1">
    <property type="nucleotide sequence ID" value="NZ_JAESVB010000027.1"/>
</dbReference>
<dbReference type="AlphaFoldDB" id="A0A963YXT7"/>
<organism evidence="1 2">
    <name type="scientific">Acidisoma silvae</name>
    <dbReference type="NCBI Taxonomy" id="2802396"/>
    <lineage>
        <taxon>Bacteria</taxon>
        <taxon>Pseudomonadati</taxon>
        <taxon>Pseudomonadota</taxon>
        <taxon>Alphaproteobacteria</taxon>
        <taxon>Acetobacterales</taxon>
        <taxon>Acidocellaceae</taxon>
        <taxon>Acidisoma</taxon>
    </lineage>
</organism>
<sequence>MIRTKRPWFDCDREAALMAMLSAGFVAPSTPEPKGLRRHFMPRRVRNGEFALFSSCSGMPLLDWAYETCDAPYQYVINGTDRRDVENLLAELKRLFHDKLLKAISAPPGTELLVASSPADAFRMAAMLFALACNGEPMRWLTPSFGELASDIPDGMRGRVVRPGADQGDALLADNVEVVEISLRDARGGFIDDAEIEATYRRHQQAAAGRSIGLLTFGDATGAAGPLSMPADMIDATQMRVRASRIADYLKLGYPTVISGSTFLGGPSPSGALLVPPNTFGEALMSQARALLAEDTGLTWKTGRGFSKGFGNMLRWMPGLQALEHFADLGSKADIRMAQMTMELKEFLAEFPDFEVIESRHIHHVAFCGRDSGIVPFAVRRGKRGWMSMPELLGLYDVLAAQNVLLGSPIIIGNRAALRLSLAAPDISVGSITRNLARLADALETAGFRRGRCVGGQGFQTAQARRLMSRPDGICLQ</sequence>